<feature type="compositionally biased region" description="Basic and acidic residues" evidence="1">
    <location>
        <begin position="347"/>
        <end position="357"/>
    </location>
</feature>
<feature type="compositionally biased region" description="Low complexity" evidence="1">
    <location>
        <begin position="259"/>
        <end position="272"/>
    </location>
</feature>
<dbReference type="PANTHER" id="PTHR12905">
    <property type="entry name" value="METALLOPHOSPHOESTERASE"/>
    <property type="match status" value="1"/>
</dbReference>
<protein>
    <submittedName>
        <fullName evidence="2">Calcineurin-like phosphoesterase</fullName>
    </submittedName>
</protein>
<organism evidence="2 3">
    <name type="scientific">Lyophyllum shimeji</name>
    <name type="common">Hon-shimeji</name>
    <name type="synonym">Tricholoma shimeji</name>
    <dbReference type="NCBI Taxonomy" id="47721"/>
    <lineage>
        <taxon>Eukaryota</taxon>
        <taxon>Fungi</taxon>
        <taxon>Dikarya</taxon>
        <taxon>Basidiomycota</taxon>
        <taxon>Agaricomycotina</taxon>
        <taxon>Agaricomycetes</taxon>
        <taxon>Agaricomycetidae</taxon>
        <taxon>Agaricales</taxon>
        <taxon>Tricholomatineae</taxon>
        <taxon>Lyophyllaceae</taxon>
        <taxon>Lyophyllum</taxon>
    </lineage>
</organism>
<feature type="region of interest" description="Disordered" evidence="1">
    <location>
        <begin position="238"/>
        <end position="274"/>
    </location>
</feature>
<dbReference type="InterPro" id="IPR051693">
    <property type="entry name" value="UPF0046_metallophosphoest"/>
</dbReference>
<keyword evidence="3" id="KW-1185">Reference proteome</keyword>
<feature type="compositionally biased region" description="Low complexity" evidence="1">
    <location>
        <begin position="16"/>
        <end position="25"/>
    </location>
</feature>
<dbReference type="PANTHER" id="PTHR12905:SF0">
    <property type="entry name" value="CALCINEURIN-LIKE PHOSPHOESTERASE DOMAIN-CONTAINING PROTEIN"/>
    <property type="match status" value="1"/>
</dbReference>
<dbReference type="OrthoDB" id="630188at2759"/>
<accession>A0A9P3UVC6</accession>
<evidence type="ECO:0000313" key="3">
    <source>
        <dbReference type="Proteomes" id="UP001063166"/>
    </source>
</evidence>
<gene>
    <name evidence="2" type="ORF">LshimejAT787_1502050</name>
</gene>
<dbReference type="EMBL" id="BRPK01000015">
    <property type="protein sequence ID" value="GLB44021.1"/>
    <property type="molecule type" value="Genomic_DNA"/>
</dbReference>
<name>A0A9P3UVC6_LYOSH</name>
<feature type="compositionally biased region" description="Acidic residues" evidence="1">
    <location>
        <begin position="311"/>
        <end position="324"/>
    </location>
</feature>
<feature type="region of interest" description="Disordered" evidence="1">
    <location>
        <begin position="1"/>
        <end position="28"/>
    </location>
</feature>
<evidence type="ECO:0000313" key="2">
    <source>
        <dbReference type="EMBL" id="GLB44021.1"/>
    </source>
</evidence>
<reference evidence="2" key="1">
    <citation type="submission" date="2022-07" db="EMBL/GenBank/DDBJ databases">
        <title>The genome of Lyophyllum shimeji provides insight into the initial evolution of ectomycorrhizal fungal genome.</title>
        <authorList>
            <person name="Kobayashi Y."/>
            <person name="Shibata T."/>
            <person name="Hirakawa H."/>
            <person name="Shigenobu S."/>
            <person name="Nishiyama T."/>
            <person name="Yamada A."/>
            <person name="Hasebe M."/>
            <person name="Kawaguchi M."/>
        </authorList>
    </citation>
    <scope>NUCLEOTIDE SEQUENCE</scope>
    <source>
        <strain evidence="2">AT787</strain>
    </source>
</reference>
<dbReference type="Proteomes" id="UP001063166">
    <property type="component" value="Unassembled WGS sequence"/>
</dbReference>
<proteinExistence type="predicted"/>
<feature type="region of interest" description="Disordered" evidence="1">
    <location>
        <begin position="311"/>
        <end position="357"/>
    </location>
</feature>
<sequence length="357" mass="38933">MAVLPYTHAPSPPRRPSSISSTNPPLSRRWPENGRISIIAGNHDLTLHIDYYERGHGRWHRDKQDVEQILELLTGPRARAAGLVYLQDSSHTFQTKPNRWAWSVYGSAYESLFQWSPEFFSLAFNYLREEGEAPVAKFPKTNILLTHGPPSGIFDRTCCGDLVGCDRKFEHCSDRANNEAYGTTDVSNVNDSASVPSTRVVVPCTSVCCRDGGETEKNDIDVVVVVAVRTAVTKVKKGGFKTPLPSSSSPTSCAPPTPRQGSTPSSSRTSPSNDVAIRNAIGRTALSEAEARGTEKCLECAGYLLAQMEIDDWGGQEGEADEDEHPPQDTANGPVADGMNKLSLDARNSRPESTADR</sequence>
<evidence type="ECO:0000256" key="1">
    <source>
        <dbReference type="SAM" id="MobiDB-lite"/>
    </source>
</evidence>
<feature type="compositionally biased region" description="Low complexity" evidence="1">
    <location>
        <begin position="242"/>
        <end position="252"/>
    </location>
</feature>
<dbReference type="SUPFAM" id="SSF56300">
    <property type="entry name" value="Metallo-dependent phosphatases"/>
    <property type="match status" value="1"/>
</dbReference>
<dbReference type="InterPro" id="IPR029052">
    <property type="entry name" value="Metallo-depent_PP-like"/>
</dbReference>
<dbReference type="AlphaFoldDB" id="A0A9P3UVC6"/>
<comment type="caution">
    <text evidence="2">The sequence shown here is derived from an EMBL/GenBank/DDBJ whole genome shotgun (WGS) entry which is preliminary data.</text>
</comment>
<dbReference type="Gene3D" id="3.60.21.10">
    <property type="match status" value="1"/>
</dbReference>